<evidence type="ECO:0000313" key="1">
    <source>
        <dbReference type="EMBL" id="MBW47873.1"/>
    </source>
</evidence>
<dbReference type="EMBL" id="GGFK01014552">
    <property type="protein sequence ID" value="MBW47873.1"/>
    <property type="molecule type" value="Transcribed_RNA"/>
</dbReference>
<name>A0A2M4B491_9DIPT</name>
<organism evidence="1">
    <name type="scientific">Anopheles triannulatus</name>
    <dbReference type="NCBI Taxonomy" id="58253"/>
    <lineage>
        <taxon>Eukaryota</taxon>
        <taxon>Metazoa</taxon>
        <taxon>Ecdysozoa</taxon>
        <taxon>Arthropoda</taxon>
        <taxon>Hexapoda</taxon>
        <taxon>Insecta</taxon>
        <taxon>Pterygota</taxon>
        <taxon>Neoptera</taxon>
        <taxon>Endopterygota</taxon>
        <taxon>Diptera</taxon>
        <taxon>Nematocera</taxon>
        <taxon>Culicoidea</taxon>
        <taxon>Culicidae</taxon>
        <taxon>Anophelinae</taxon>
        <taxon>Anopheles</taxon>
    </lineage>
</organism>
<dbReference type="AlphaFoldDB" id="A0A2M4B491"/>
<protein>
    <submittedName>
        <fullName evidence="1">Putative secreted protein</fullName>
    </submittedName>
</protein>
<proteinExistence type="predicted"/>
<sequence>MFCFGLSPVAFVGMAAVTVTIGVDCTELLSLATDKSFDVEEPPLSAIGFPVALSCNSVGSPFSSGN</sequence>
<reference evidence="1" key="1">
    <citation type="submission" date="2018-01" db="EMBL/GenBank/DDBJ databases">
        <title>An insight into the sialome of Amazonian anophelines.</title>
        <authorList>
            <person name="Ribeiro J.M."/>
            <person name="Scarpassa V."/>
            <person name="Calvo E."/>
        </authorList>
    </citation>
    <scope>NUCLEOTIDE SEQUENCE</scope>
    <source>
        <tissue evidence="1">Salivary glands</tissue>
    </source>
</reference>
<accession>A0A2M4B491</accession>